<evidence type="ECO:0000256" key="3">
    <source>
        <dbReference type="ARBA" id="ARBA00022692"/>
    </source>
</evidence>
<evidence type="ECO:0000256" key="1">
    <source>
        <dbReference type="ARBA" id="ARBA00004141"/>
    </source>
</evidence>
<comment type="subcellular location">
    <subcellularLocation>
        <location evidence="1">Membrane</location>
        <topology evidence="1">Multi-pass membrane protein</topology>
    </subcellularLocation>
</comment>
<feature type="transmembrane region" description="Helical" evidence="6">
    <location>
        <begin position="36"/>
        <end position="53"/>
    </location>
</feature>
<evidence type="ECO:0000313" key="7">
    <source>
        <dbReference type="EMBL" id="MDT0577035.1"/>
    </source>
</evidence>
<reference evidence="7 8" key="1">
    <citation type="submission" date="2023-09" db="EMBL/GenBank/DDBJ databases">
        <authorList>
            <person name="Rey-Velasco X."/>
        </authorList>
    </citation>
    <scope>NUCLEOTIDE SEQUENCE [LARGE SCALE GENOMIC DNA]</scope>
    <source>
        <strain evidence="7 8">F390</strain>
    </source>
</reference>
<feature type="transmembrane region" description="Helical" evidence="6">
    <location>
        <begin position="293"/>
        <end position="324"/>
    </location>
</feature>
<dbReference type="RefSeq" id="WP_311341610.1">
    <property type="nucleotide sequence ID" value="NZ_JAVRHS010000015.1"/>
</dbReference>
<keyword evidence="4 6" id="KW-1133">Transmembrane helix</keyword>
<dbReference type="PANTHER" id="PTHR21716">
    <property type="entry name" value="TRANSMEMBRANE PROTEIN"/>
    <property type="match status" value="1"/>
</dbReference>
<gene>
    <name evidence="7" type="ORF">RM533_12740</name>
</gene>
<evidence type="ECO:0000256" key="2">
    <source>
        <dbReference type="ARBA" id="ARBA00009773"/>
    </source>
</evidence>
<feature type="transmembrane region" description="Helical" evidence="6">
    <location>
        <begin position="65"/>
        <end position="86"/>
    </location>
</feature>
<feature type="transmembrane region" description="Helical" evidence="6">
    <location>
        <begin position="201"/>
        <end position="218"/>
    </location>
</feature>
<organism evidence="7 8">
    <name type="scientific">Croceicoccus esteveae</name>
    <dbReference type="NCBI Taxonomy" id="3075597"/>
    <lineage>
        <taxon>Bacteria</taxon>
        <taxon>Pseudomonadati</taxon>
        <taxon>Pseudomonadota</taxon>
        <taxon>Alphaproteobacteria</taxon>
        <taxon>Sphingomonadales</taxon>
        <taxon>Erythrobacteraceae</taxon>
        <taxon>Croceicoccus</taxon>
    </lineage>
</organism>
<evidence type="ECO:0000256" key="4">
    <source>
        <dbReference type="ARBA" id="ARBA00022989"/>
    </source>
</evidence>
<dbReference type="EMBL" id="JAVRHS010000015">
    <property type="protein sequence ID" value="MDT0577035.1"/>
    <property type="molecule type" value="Genomic_DNA"/>
</dbReference>
<protein>
    <submittedName>
        <fullName evidence="7">AI-2E family transporter</fullName>
    </submittedName>
</protein>
<name>A0ABU2ZKW7_9SPHN</name>
<dbReference type="PANTHER" id="PTHR21716:SF62">
    <property type="entry name" value="TRANSPORT PROTEIN YDBI-RELATED"/>
    <property type="match status" value="1"/>
</dbReference>
<keyword evidence="3 6" id="KW-0812">Transmembrane</keyword>
<proteinExistence type="inferred from homology"/>
<feature type="transmembrane region" description="Helical" evidence="6">
    <location>
        <begin position="133"/>
        <end position="160"/>
    </location>
</feature>
<evidence type="ECO:0000313" key="8">
    <source>
        <dbReference type="Proteomes" id="UP001259803"/>
    </source>
</evidence>
<evidence type="ECO:0000256" key="6">
    <source>
        <dbReference type="SAM" id="Phobius"/>
    </source>
</evidence>
<sequence>MTIRRSASLARAARLTLGAAAPILLLLAIWQLRSVLLLLLAAILVAVIIDGLARLQGRVLPVSHGVRLTIAALVLVGTGGAIAYMFGHELERQITQLLALLPGGIADLKDRLGEARVNAIADRLSPSGASIVALMQVIFSLVASALSGLFLAVIGGVFLATRPNTYRQGIIMLVPARHEERTAQLLNALVGGLRAWLRGQLVSMAFVGTTIYAGLVLIGAPSPLALALIAAILGFVPVIGPLLAAIPAVLIGLALPLNDLVMIVLLYFVVQNFDGNVLNPLVMRHVVKIPPALTMFALFAVGVLFGPIGVLLGGPITVVVFILVRQLWVRDALGKPIS</sequence>
<feature type="transmembrane region" description="Helical" evidence="6">
    <location>
        <begin position="224"/>
        <end position="246"/>
    </location>
</feature>
<comment type="caution">
    <text evidence="7">The sequence shown here is derived from an EMBL/GenBank/DDBJ whole genome shotgun (WGS) entry which is preliminary data.</text>
</comment>
<feature type="transmembrane region" description="Helical" evidence="6">
    <location>
        <begin position="12"/>
        <end position="30"/>
    </location>
</feature>
<comment type="similarity">
    <text evidence="2">Belongs to the autoinducer-2 exporter (AI-2E) (TC 2.A.86) family.</text>
</comment>
<evidence type="ECO:0000256" key="5">
    <source>
        <dbReference type="ARBA" id="ARBA00023136"/>
    </source>
</evidence>
<dbReference type="Pfam" id="PF01594">
    <property type="entry name" value="AI-2E_transport"/>
    <property type="match status" value="1"/>
</dbReference>
<dbReference type="InterPro" id="IPR002549">
    <property type="entry name" value="AI-2E-like"/>
</dbReference>
<dbReference type="Proteomes" id="UP001259803">
    <property type="component" value="Unassembled WGS sequence"/>
</dbReference>
<feature type="transmembrane region" description="Helical" evidence="6">
    <location>
        <begin position="253"/>
        <end position="273"/>
    </location>
</feature>
<keyword evidence="8" id="KW-1185">Reference proteome</keyword>
<accession>A0ABU2ZKW7</accession>
<keyword evidence="5 6" id="KW-0472">Membrane</keyword>